<organism evidence="2 3">
    <name type="scientific">Tetrabaena socialis</name>
    <dbReference type="NCBI Taxonomy" id="47790"/>
    <lineage>
        <taxon>Eukaryota</taxon>
        <taxon>Viridiplantae</taxon>
        <taxon>Chlorophyta</taxon>
        <taxon>core chlorophytes</taxon>
        <taxon>Chlorophyceae</taxon>
        <taxon>CS clade</taxon>
        <taxon>Chlamydomonadales</taxon>
        <taxon>Tetrabaenaceae</taxon>
        <taxon>Tetrabaena</taxon>
    </lineage>
</organism>
<dbReference type="EMBL" id="PGGS01000175">
    <property type="protein sequence ID" value="PNH07531.1"/>
    <property type="molecule type" value="Genomic_DNA"/>
</dbReference>
<feature type="compositionally biased region" description="Low complexity" evidence="1">
    <location>
        <begin position="748"/>
        <end position="757"/>
    </location>
</feature>
<evidence type="ECO:0000313" key="2">
    <source>
        <dbReference type="EMBL" id="PNH07531.1"/>
    </source>
</evidence>
<sequence>MPQHPASATEELKRYDVLRGNLVKYNSKPEARRFEWTDAGKSAYVTLRRCLYLQHTKTPWQSGGNSWHNTALDDASGAARCRDVLGSLAKASATFLNATWTELQQMVWAELRDFVNVMKPFDKRGANDTAAEAALVHIWGRLHVWMALHRAPSDLLGNLNEALVLVMAPDALGGLRQAVALLLEAWQEGLVQIGDQLAVAVTLLADGGLSDEQRIPWLLNWRLYLIIHRHMAVWTNTHHVPCWHQHQRAQPIYPYQPRLHDALVESGWPPQGRTKHADGSVAPRPLDAGPQPLTAEHVAAVRTSGGSGIAGTTPAHRHGPGVGVQGGSTAAQVGRRSAEYPGAAAAEVHDDGAHQEVGMHAATQPRKLLTYFMAMCAEKAMKLVLPFLAVRVPVGRSKGKAPREAELETASAAAWARYVERRVGELLAREAAAHAAVRCAEGGDAEFAHQKLDRVSLLHFALFLSAGRLRALAAELECHSAAGGAWTSAGRGGRAAPWQLQLPPAPASAKPSADVDGGIRLSDPGAPSGTSALSEAYLASSFFRFSVLQLAVMSCAAATNRLAHVPNTHCPGSSADLKSLCLAHSDAVTLGSAAELLLAVAQALSLQLWGAAPPAGGGQPRAAAPAAAAALIAAAPAAAAVHDEHGANGGAGFPGVGPPSGKGPRLPRKLNWRRSLRRILPAVMGGIVEGHGDDAPGPPGARGCWASDAIAPAPQRGLPLQGPAYNCELRSTDEARKAMKKIRKAADDAGNATRGLPPRGPGGAADAKAAPQPAVQQRRVAREVGDGQPGGDAEGDAGGGGRPRSSPSMPPAAQELLPVWRGGLQQSTTSTVVTPVPLSAAETGLLCLLHSLCEQLNAAAARAADLLVMEMTHRAGMLYAPPKGKGAAPPSGIQPVVEKLLKPLRDAVVDLHPTTQAQLLAVNFSAVLAVLRQHHCGVGGGGGGALSGALSSLSSFKGRSARSGLQKGADREQQLQQDLGVLRGELERICAQVDAALGNPSCGTTASGAAGALVRQDFRAVQAELEAKMQTLERECAARQGSQGLGL</sequence>
<feature type="compositionally biased region" description="Gly residues" evidence="1">
    <location>
        <begin position="787"/>
        <end position="802"/>
    </location>
</feature>
<dbReference type="AlphaFoldDB" id="A0A2J8A4U0"/>
<name>A0A2J8A4U0_9CHLO</name>
<feature type="region of interest" description="Disordered" evidence="1">
    <location>
        <begin position="687"/>
        <end position="707"/>
    </location>
</feature>
<accession>A0A2J8A4U0</accession>
<feature type="region of interest" description="Disordered" evidence="1">
    <location>
        <begin position="645"/>
        <end position="670"/>
    </location>
</feature>
<evidence type="ECO:0000256" key="1">
    <source>
        <dbReference type="SAM" id="MobiDB-lite"/>
    </source>
</evidence>
<dbReference type="Proteomes" id="UP000236333">
    <property type="component" value="Unassembled WGS sequence"/>
</dbReference>
<feature type="compositionally biased region" description="Low complexity" evidence="1">
    <location>
        <begin position="764"/>
        <end position="778"/>
    </location>
</feature>
<feature type="region of interest" description="Disordered" evidence="1">
    <location>
        <begin position="736"/>
        <end position="812"/>
    </location>
</feature>
<keyword evidence="3" id="KW-1185">Reference proteome</keyword>
<gene>
    <name evidence="2" type="ORF">TSOC_005998</name>
</gene>
<protein>
    <submittedName>
        <fullName evidence="2">Uncharacterized protein</fullName>
    </submittedName>
</protein>
<comment type="caution">
    <text evidence="2">The sequence shown here is derived from an EMBL/GenBank/DDBJ whole genome shotgun (WGS) entry which is preliminary data.</text>
</comment>
<feature type="region of interest" description="Disordered" evidence="1">
    <location>
        <begin position="305"/>
        <end position="343"/>
    </location>
</feature>
<feature type="compositionally biased region" description="Gly residues" evidence="1">
    <location>
        <begin position="647"/>
        <end position="660"/>
    </location>
</feature>
<evidence type="ECO:0000313" key="3">
    <source>
        <dbReference type="Proteomes" id="UP000236333"/>
    </source>
</evidence>
<reference evidence="2 3" key="1">
    <citation type="journal article" date="2017" name="Mol. Biol. Evol.">
        <title>The 4-celled Tetrabaena socialis nuclear genome reveals the essential components for genetic control of cell number at the origin of multicellularity in the volvocine lineage.</title>
        <authorList>
            <person name="Featherston J."/>
            <person name="Arakaki Y."/>
            <person name="Hanschen E.R."/>
            <person name="Ferris P.J."/>
            <person name="Michod R.E."/>
            <person name="Olson B.J.S.C."/>
            <person name="Nozaki H."/>
            <person name="Durand P.M."/>
        </authorList>
    </citation>
    <scope>NUCLEOTIDE SEQUENCE [LARGE SCALE GENOMIC DNA]</scope>
    <source>
        <strain evidence="2 3">NIES-571</strain>
    </source>
</reference>
<dbReference type="OrthoDB" id="551535at2759"/>
<proteinExistence type="predicted"/>